<keyword evidence="1" id="KW-0479">Metal-binding</keyword>
<dbReference type="Proteomes" id="UP001201812">
    <property type="component" value="Unassembled WGS sequence"/>
</dbReference>
<dbReference type="SUPFAM" id="SSF54277">
    <property type="entry name" value="CAD &amp; PB1 domains"/>
    <property type="match status" value="1"/>
</dbReference>
<dbReference type="PROSITE" id="PS01357">
    <property type="entry name" value="ZF_ZZ_1"/>
    <property type="match status" value="1"/>
</dbReference>
<dbReference type="FunFam" id="3.30.60.90:FF:000016">
    <property type="entry name" value="Refractory to sigma P"/>
    <property type="match status" value="1"/>
</dbReference>
<dbReference type="CDD" id="cd02340">
    <property type="entry name" value="ZZ_NBR1_like"/>
    <property type="match status" value="1"/>
</dbReference>
<dbReference type="Gene3D" id="3.30.60.90">
    <property type="match status" value="1"/>
</dbReference>
<dbReference type="GO" id="GO:0000423">
    <property type="term" value="P:mitophagy"/>
    <property type="evidence" value="ECO:0007669"/>
    <property type="project" value="TreeGrafter"/>
</dbReference>
<feature type="compositionally biased region" description="Low complexity" evidence="5">
    <location>
        <begin position="248"/>
        <end position="259"/>
    </location>
</feature>
<proteinExistence type="predicted"/>
<evidence type="ECO:0000259" key="6">
    <source>
        <dbReference type="PROSITE" id="PS50135"/>
    </source>
</evidence>
<sequence>MNRTVEFGEEMQEPQHSVIHIKWNQNGILRRFQLSEHEWKFSKLLEKIRMVEPLFCGALCYSDEDGDKIVFSSTTEMDEMLAHFRQLRVTTIKIESIDNPQKSNADHHSPAQAAKEAQKILHPNIICDLCDSPVRGIRYKCATCDDYDLCENCEKTGAHKEHAMIRLVTPDPTKLYELLYSLRRPHREHRGRHGWPRHGAPPFNNDCFVNKMRERTDRLQKLHESVVRNDATPQNPGVVHQNSVASGNTSTPKPNTTPTVLHRQPEMNQGFRSGSSQSNPQPNAGVHAQKPPIVDHFQQKMDYLKNIGSQVQQALLHFGIECETTVEDDHGRVHGRVPLVRAASQNQAQSQSSNSNQAPKRKSEDRTAAEESKLPKKTETSHIAAQTIADQTARESLSQAIQTATHQTINRASQASLEALNAATEIISSLGLGDQVGETTNRRGAEVLGTVKTGVESFANAMTPLIADLTEKCQIMGEAIPMPPPPMQHQFQAPQQNSTPQPNSQELITEGGHNSGNDNRNQVEEHNAMDTTEEIIHIDDDNESCHTAVELDSDVVILHEMVNMPDVEESRSQPAVEENNGTSGTPNNSNNTSGSSGNSEAGGDSYQMDSDEEWMLVSKSSYKQLCDFYEKQRKAKEGENTDDLEEIFGGPSGQQKEALQAALSRATSTSSRVIQESQPNQITNVIFEPEQVPASLVQASQAAATSLNHGSISASKSAIYPELVEESKCCAGMPYYNPVKPHNKKCYMRHPDAKIQRAVEQLENMGYDNCNGWLTRLAEMHNGNIEKMLDSAIEDPLYLARLLD</sequence>
<dbReference type="CDD" id="cd05992">
    <property type="entry name" value="PB1"/>
    <property type="match status" value="1"/>
</dbReference>
<name>A0AAD4R3N3_9BILA</name>
<dbReference type="GO" id="GO:0070530">
    <property type="term" value="F:K63-linked polyubiquitin modification-dependent protein binding"/>
    <property type="evidence" value="ECO:0007669"/>
    <property type="project" value="TreeGrafter"/>
</dbReference>
<dbReference type="PANTHER" id="PTHR15090:SF0">
    <property type="entry name" value="SEQUESTOSOME-1"/>
    <property type="match status" value="1"/>
</dbReference>
<dbReference type="AlphaFoldDB" id="A0AAD4R3N3"/>
<gene>
    <name evidence="7" type="ORF">DdX_12497</name>
</gene>
<keyword evidence="2 4" id="KW-0863">Zinc-finger</keyword>
<dbReference type="InterPro" id="IPR052260">
    <property type="entry name" value="Autophagy_Rcpt_SigReg"/>
</dbReference>
<dbReference type="Gene3D" id="1.10.8.10">
    <property type="entry name" value="DNA helicase RuvA subunit, C-terminal domain"/>
    <property type="match status" value="1"/>
</dbReference>
<protein>
    <submittedName>
        <fullName evidence="7">Zinc finger, ZZ type domain-containing protein</fullName>
    </submittedName>
</protein>
<keyword evidence="3" id="KW-0862">Zinc</keyword>
<feature type="region of interest" description="Disordered" evidence="5">
    <location>
        <begin position="229"/>
        <end position="289"/>
    </location>
</feature>
<evidence type="ECO:0000313" key="8">
    <source>
        <dbReference type="Proteomes" id="UP001201812"/>
    </source>
</evidence>
<feature type="compositionally biased region" description="Low complexity" evidence="5">
    <location>
        <begin position="342"/>
        <end position="358"/>
    </location>
</feature>
<dbReference type="Gene3D" id="3.10.20.90">
    <property type="entry name" value="Phosphatidylinositol 3-kinase Catalytic Subunit, Chain A, domain 1"/>
    <property type="match status" value="1"/>
</dbReference>
<dbReference type="SMART" id="SM00291">
    <property type="entry name" value="ZnF_ZZ"/>
    <property type="match status" value="1"/>
</dbReference>
<accession>A0AAD4R3N3</accession>
<feature type="domain" description="ZZ-type" evidence="6">
    <location>
        <begin position="122"/>
        <end position="172"/>
    </location>
</feature>
<feature type="compositionally biased region" description="Low complexity" evidence="5">
    <location>
        <begin position="577"/>
        <end position="603"/>
    </location>
</feature>
<dbReference type="Pfam" id="PF00564">
    <property type="entry name" value="PB1"/>
    <property type="match status" value="1"/>
</dbReference>
<dbReference type="GO" id="GO:0035973">
    <property type="term" value="P:aggrephagy"/>
    <property type="evidence" value="ECO:0007669"/>
    <property type="project" value="TreeGrafter"/>
</dbReference>
<dbReference type="GO" id="GO:0005080">
    <property type="term" value="F:protein kinase C binding"/>
    <property type="evidence" value="ECO:0007669"/>
    <property type="project" value="TreeGrafter"/>
</dbReference>
<evidence type="ECO:0000256" key="5">
    <source>
        <dbReference type="SAM" id="MobiDB-lite"/>
    </source>
</evidence>
<dbReference type="GO" id="GO:0016235">
    <property type="term" value="C:aggresome"/>
    <property type="evidence" value="ECO:0007669"/>
    <property type="project" value="TreeGrafter"/>
</dbReference>
<feature type="region of interest" description="Disordered" evidence="5">
    <location>
        <begin position="485"/>
        <end position="522"/>
    </location>
</feature>
<dbReference type="SUPFAM" id="SSF46934">
    <property type="entry name" value="UBA-like"/>
    <property type="match status" value="1"/>
</dbReference>
<evidence type="ECO:0000256" key="3">
    <source>
        <dbReference type="ARBA" id="ARBA00022833"/>
    </source>
</evidence>
<comment type="caution">
    <text evidence="7">The sequence shown here is derived from an EMBL/GenBank/DDBJ whole genome shotgun (WGS) entry which is preliminary data.</text>
</comment>
<dbReference type="InterPro" id="IPR009060">
    <property type="entry name" value="UBA-like_sf"/>
</dbReference>
<dbReference type="Pfam" id="PF00569">
    <property type="entry name" value="ZZ"/>
    <property type="match status" value="1"/>
</dbReference>
<dbReference type="InterPro" id="IPR043145">
    <property type="entry name" value="Znf_ZZ_sf"/>
</dbReference>
<reference evidence="7" key="1">
    <citation type="submission" date="2022-01" db="EMBL/GenBank/DDBJ databases">
        <title>Genome Sequence Resource for Two Populations of Ditylenchus destructor, the Migratory Endoparasitic Phytonematode.</title>
        <authorList>
            <person name="Zhang H."/>
            <person name="Lin R."/>
            <person name="Xie B."/>
        </authorList>
    </citation>
    <scope>NUCLEOTIDE SEQUENCE</scope>
    <source>
        <strain evidence="7">BazhouSP</strain>
    </source>
</reference>
<dbReference type="PANTHER" id="PTHR15090">
    <property type="entry name" value="SEQUESTOSOME 1-RELATED"/>
    <property type="match status" value="1"/>
</dbReference>
<dbReference type="GO" id="GO:0008270">
    <property type="term" value="F:zinc ion binding"/>
    <property type="evidence" value="ECO:0007669"/>
    <property type="project" value="UniProtKB-KW"/>
</dbReference>
<dbReference type="InterPro" id="IPR000270">
    <property type="entry name" value="PB1_dom"/>
</dbReference>
<feature type="region of interest" description="Disordered" evidence="5">
    <location>
        <begin position="567"/>
        <end position="607"/>
    </location>
</feature>
<evidence type="ECO:0000313" key="7">
    <source>
        <dbReference type="EMBL" id="KAI1707400.1"/>
    </source>
</evidence>
<keyword evidence="8" id="KW-1185">Reference proteome</keyword>
<dbReference type="SUPFAM" id="SSF57850">
    <property type="entry name" value="RING/U-box"/>
    <property type="match status" value="1"/>
</dbReference>
<evidence type="ECO:0000256" key="1">
    <source>
        <dbReference type="ARBA" id="ARBA00022723"/>
    </source>
</evidence>
<feature type="compositionally biased region" description="Polar residues" evidence="5">
    <location>
        <begin position="266"/>
        <end position="282"/>
    </location>
</feature>
<dbReference type="PROSITE" id="PS50135">
    <property type="entry name" value="ZF_ZZ_2"/>
    <property type="match status" value="1"/>
</dbReference>
<organism evidence="7 8">
    <name type="scientific">Ditylenchus destructor</name>
    <dbReference type="NCBI Taxonomy" id="166010"/>
    <lineage>
        <taxon>Eukaryota</taxon>
        <taxon>Metazoa</taxon>
        <taxon>Ecdysozoa</taxon>
        <taxon>Nematoda</taxon>
        <taxon>Chromadorea</taxon>
        <taxon>Rhabditida</taxon>
        <taxon>Tylenchina</taxon>
        <taxon>Tylenchomorpha</taxon>
        <taxon>Sphaerularioidea</taxon>
        <taxon>Anguinidae</taxon>
        <taxon>Anguininae</taxon>
        <taxon>Ditylenchus</taxon>
    </lineage>
</organism>
<feature type="compositionally biased region" description="Low complexity" evidence="5">
    <location>
        <begin position="488"/>
        <end position="505"/>
    </location>
</feature>
<feature type="compositionally biased region" description="Basic and acidic residues" evidence="5">
    <location>
        <begin position="361"/>
        <end position="380"/>
    </location>
</feature>
<evidence type="ECO:0000256" key="4">
    <source>
        <dbReference type="PROSITE-ProRule" id="PRU00228"/>
    </source>
</evidence>
<dbReference type="InterPro" id="IPR000433">
    <property type="entry name" value="Znf_ZZ"/>
</dbReference>
<dbReference type="GO" id="GO:0007032">
    <property type="term" value="P:endosome organization"/>
    <property type="evidence" value="ECO:0007669"/>
    <property type="project" value="TreeGrafter"/>
</dbReference>
<evidence type="ECO:0000256" key="2">
    <source>
        <dbReference type="ARBA" id="ARBA00022771"/>
    </source>
</evidence>
<feature type="compositionally biased region" description="Polar residues" evidence="5">
    <location>
        <begin position="231"/>
        <end position="247"/>
    </location>
</feature>
<feature type="region of interest" description="Disordered" evidence="5">
    <location>
        <begin position="342"/>
        <end position="383"/>
    </location>
</feature>
<dbReference type="GO" id="GO:0044753">
    <property type="term" value="C:amphisome"/>
    <property type="evidence" value="ECO:0007669"/>
    <property type="project" value="TreeGrafter"/>
</dbReference>
<dbReference type="EMBL" id="JAKKPZ010000041">
    <property type="protein sequence ID" value="KAI1707400.1"/>
    <property type="molecule type" value="Genomic_DNA"/>
</dbReference>